<keyword evidence="1" id="KW-0804">Transcription</keyword>
<keyword evidence="4" id="KW-1185">Reference proteome</keyword>
<evidence type="ECO:0000259" key="2">
    <source>
        <dbReference type="Pfam" id="PF02357"/>
    </source>
</evidence>
<protein>
    <submittedName>
        <fullName evidence="3">Transcriptional antiterminator RfaH</fullName>
    </submittedName>
</protein>
<reference evidence="3 4" key="1">
    <citation type="submission" date="2020-08" db="EMBL/GenBank/DDBJ databases">
        <title>Genomic Encyclopedia of Type Strains, Phase IV (KMG-IV): sequencing the most valuable type-strain genomes for metagenomic binning, comparative biology and taxonomic classification.</title>
        <authorList>
            <person name="Goeker M."/>
        </authorList>
    </citation>
    <scope>NUCLEOTIDE SEQUENCE [LARGE SCALE GENOMIC DNA]</scope>
    <source>
        <strain evidence="3 4">YC6886</strain>
    </source>
</reference>
<accession>A0A840VA15</accession>
<organism evidence="3 4">
    <name type="scientific">Haloferula luteola</name>
    <dbReference type="NCBI Taxonomy" id="595692"/>
    <lineage>
        <taxon>Bacteria</taxon>
        <taxon>Pseudomonadati</taxon>
        <taxon>Verrucomicrobiota</taxon>
        <taxon>Verrucomicrobiia</taxon>
        <taxon>Verrucomicrobiales</taxon>
        <taxon>Verrucomicrobiaceae</taxon>
        <taxon>Haloferula</taxon>
    </lineage>
</organism>
<dbReference type="GO" id="GO:0006354">
    <property type="term" value="P:DNA-templated transcription elongation"/>
    <property type="evidence" value="ECO:0007669"/>
    <property type="project" value="InterPro"/>
</dbReference>
<evidence type="ECO:0000313" key="3">
    <source>
        <dbReference type="EMBL" id="MBB5350790.1"/>
    </source>
</evidence>
<dbReference type="InterPro" id="IPR008991">
    <property type="entry name" value="Translation_prot_SH3-like_sf"/>
</dbReference>
<dbReference type="SUPFAM" id="SSF82679">
    <property type="entry name" value="N-utilization substance G protein NusG, N-terminal domain"/>
    <property type="match status" value="1"/>
</dbReference>
<dbReference type="SUPFAM" id="SSF50104">
    <property type="entry name" value="Translation proteins SH3-like domain"/>
    <property type="match status" value="1"/>
</dbReference>
<proteinExistence type="predicted"/>
<feature type="domain" description="NusG-like N-terminal" evidence="2">
    <location>
        <begin position="2"/>
        <end position="86"/>
    </location>
</feature>
<evidence type="ECO:0000313" key="4">
    <source>
        <dbReference type="Proteomes" id="UP000557717"/>
    </source>
</evidence>
<dbReference type="InterPro" id="IPR036735">
    <property type="entry name" value="NGN_dom_sf"/>
</dbReference>
<dbReference type="CDD" id="cd06091">
    <property type="entry name" value="KOW_NusG"/>
    <property type="match status" value="1"/>
</dbReference>
<dbReference type="InterPro" id="IPR006645">
    <property type="entry name" value="NGN-like_dom"/>
</dbReference>
<gene>
    <name evidence="3" type="ORF">HNR46_001024</name>
</gene>
<dbReference type="Gene3D" id="3.30.70.940">
    <property type="entry name" value="NusG, N-terminal domain"/>
    <property type="match status" value="1"/>
</dbReference>
<dbReference type="AlphaFoldDB" id="A0A840VA15"/>
<name>A0A840VA15_9BACT</name>
<dbReference type="Proteomes" id="UP000557717">
    <property type="component" value="Unassembled WGS sequence"/>
</dbReference>
<dbReference type="RefSeq" id="WP_184016384.1">
    <property type="nucleotide sequence ID" value="NZ_JACHFD010000004.1"/>
</dbReference>
<evidence type="ECO:0000256" key="1">
    <source>
        <dbReference type="ARBA" id="ARBA00023163"/>
    </source>
</evidence>
<comment type="caution">
    <text evidence="3">The sequence shown here is derived from an EMBL/GenBank/DDBJ whole genome shotgun (WGS) entry which is preliminary data.</text>
</comment>
<sequence>MKTAPKREHLAAGHLRELEGVEVFCPRLRYRKATRRGKIWWVEAMFPGYLLARFDLAEKRRHVEYAQGVTGLVKFGQQVPEIATAFVEALRREVREREVEEGPDETLTLIPKIAADDEVEVAHGPLGGFHGRVVEVLPGRERVRVLMDFLGQPQVVEVDLFSLLLPSRPHP</sequence>
<dbReference type="Pfam" id="PF02357">
    <property type="entry name" value="NusG"/>
    <property type="match status" value="1"/>
</dbReference>
<dbReference type="EMBL" id="JACHFD010000004">
    <property type="protein sequence ID" value="MBB5350790.1"/>
    <property type="molecule type" value="Genomic_DNA"/>
</dbReference>